<comment type="similarity">
    <text evidence="1">Belongs to the RNA polymerase subunit omega family.</text>
</comment>
<evidence type="ECO:0000256" key="2">
    <source>
        <dbReference type="ARBA" id="ARBA00012418"/>
    </source>
</evidence>
<gene>
    <name evidence="10" type="primary">rpoZ</name>
    <name evidence="10" type="ORF">H9964_04655</name>
</gene>
<name>A0A9D2G5Y3_9FIRM</name>
<dbReference type="GO" id="GO:0003899">
    <property type="term" value="F:DNA-directed RNA polymerase activity"/>
    <property type="evidence" value="ECO:0007669"/>
    <property type="project" value="UniProtKB-EC"/>
</dbReference>
<evidence type="ECO:0000256" key="9">
    <source>
        <dbReference type="ARBA" id="ARBA00048552"/>
    </source>
</evidence>
<dbReference type="Proteomes" id="UP000824102">
    <property type="component" value="Unassembled WGS sequence"/>
</dbReference>
<dbReference type="NCBIfam" id="TIGR00690">
    <property type="entry name" value="rpoZ"/>
    <property type="match status" value="1"/>
</dbReference>
<evidence type="ECO:0000256" key="6">
    <source>
        <dbReference type="ARBA" id="ARBA00022695"/>
    </source>
</evidence>
<organism evidence="10 11">
    <name type="scientific">Candidatus Gallimonas intestinavium</name>
    <dbReference type="NCBI Taxonomy" id="2838603"/>
    <lineage>
        <taxon>Bacteria</taxon>
        <taxon>Bacillati</taxon>
        <taxon>Bacillota</taxon>
        <taxon>Clostridia</taxon>
        <taxon>Candidatus Gallimonas</taxon>
    </lineage>
</organism>
<dbReference type="EC" id="2.7.7.6" evidence="2"/>
<accession>A0A9D2G5Y3</accession>
<comment type="caution">
    <text evidence="10">The sequence shown here is derived from an EMBL/GenBank/DDBJ whole genome shotgun (WGS) entry which is preliminary data.</text>
</comment>
<dbReference type="EMBL" id="DXBB01000065">
    <property type="protein sequence ID" value="HIZ72852.1"/>
    <property type="molecule type" value="Genomic_DNA"/>
</dbReference>
<keyword evidence="5 10" id="KW-0808">Transferase</keyword>
<comment type="catalytic activity">
    <reaction evidence="9">
        <text>RNA(n) + a ribonucleoside 5'-triphosphate = RNA(n+1) + diphosphate</text>
        <dbReference type="Rhea" id="RHEA:21248"/>
        <dbReference type="Rhea" id="RHEA-COMP:14527"/>
        <dbReference type="Rhea" id="RHEA-COMP:17342"/>
        <dbReference type="ChEBI" id="CHEBI:33019"/>
        <dbReference type="ChEBI" id="CHEBI:61557"/>
        <dbReference type="ChEBI" id="CHEBI:140395"/>
        <dbReference type="EC" id="2.7.7.6"/>
    </reaction>
</comment>
<dbReference type="InterPro" id="IPR036161">
    <property type="entry name" value="RPB6/omega-like_sf"/>
</dbReference>
<evidence type="ECO:0000256" key="7">
    <source>
        <dbReference type="ARBA" id="ARBA00023163"/>
    </source>
</evidence>
<dbReference type="SMART" id="SM01409">
    <property type="entry name" value="RNA_pol_Rpb6"/>
    <property type="match status" value="1"/>
</dbReference>
<evidence type="ECO:0000313" key="10">
    <source>
        <dbReference type="EMBL" id="HIZ72852.1"/>
    </source>
</evidence>
<evidence type="ECO:0000256" key="3">
    <source>
        <dbReference type="ARBA" id="ARBA00013725"/>
    </source>
</evidence>
<keyword evidence="7" id="KW-0804">Transcription</keyword>
<sequence length="73" mass="8210">MINEPSVDALVRKLGTEEDPVSRYELCVVVSKRTRQIIEQMQATGVTELPGKQKEIVLACQEIMNGKVHISRD</sequence>
<evidence type="ECO:0000256" key="8">
    <source>
        <dbReference type="ARBA" id="ARBA00029924"/>
    </source>
</evidence>
<evidence type="ECO:0000313" key="11">
    <source>
        <dbReference type="Proteomes" id="UP000824102"/>
    </source>
</evidence>
<dbReference type="GO" id="GO:0000428">
    <property type="term" value="C:DNA-directed RNA polymerase complex"/>
    <property type="evidence" value="ECO:0007669"/>
    <property type="project" value="UniProtKB-KW"/>
</dbReference>
<evidence type="ECO:0000256" key="5">
    <source>
        <dbReference type="ARBA" id="ARBA00022679"/>
    </source>
</evidence>
<dbReference type="Pfam" id="PF01192">
    <property type="entry name" value="RNA_pol_Rpb6"/>
    <property type="match status" value="1"/>
</dbReference>
<proteinExistence type="inferred from homology"/>
<evidence type="ECO:0000256" key="1">
    <source>
        <dbReference type="ARBA" id="ARBA00006711"/>
    </source>
</evidence>
<dbReference type="SUPFAM" id="SSF63562">
    <property type="entry name" value="RPB6/omega subunit-like"/>
    <property type="match status" value="1"/>
</dbReference>
<reference evidence="10" key="2">
    <citation type="submission" date="2021-04" db="EMBL/GenBank/DDBJ databases">
        <authorList>
            <person name="Gilroy R."/>
        </authorList>
    </citation>
    <scope>NUCLEOTIDE SEQUENCE</scope>
    <source>
        <strain evidence="10">ChiW7-2402</strain>
    </source>
</reference>
<keyword evidence="4 10" id="KW-0240">DNA-directed RNA polymerase</keyword>
<dbReference type="Gene3D" id="3.90.940.10">
    <property type="match status" value="1"/>
</dbReference>
<dbReference type="InterPro" id="IPR003716">
    <property type="entry name" value="DNA-dir_RNA_pol_omega"/>
</dbReference>
<protein>
    <recommendedName>
        <fullName evidence="3">DNA-directed RNA polymerase subunit omega</fullName>
        <ecNumber evidence="2">2.7.7.6</ecNumber>
    </recommendedName>
    <alternativeName>
        <fullName evidence="8">Transcriptase subunit omega</fullName>
    </alternativeName>
</protein>
<dbReference type="AlphaFoldDB" id="A0A9D2G5Y3"/>
<dbReference type="GO" id="GO:0003677">
    <property type="term" value="F:DNA binding"/>
    <property type="evidence" value="ECO:0007669"/>
    <property type="project" value="InterPro"/>
</dbReference>
<dbReference type="InterPro" id="IPR006110">
    <property type="entry name" value="Pol_omega/Rpo6/RPB6"/>
</dbReference>
<evidence type="ECO:0000256" key="4">
    <source>
        <dbReference type="ARBA" id="ARBA00022478"/>
    </source>
</evidence>
<keyword evidence="6 10" id="KW-0548">Nucleotidyltransferase</keyword>
<dbReference type="GO" id="GO:0006351">
    <property type="term" value="P:DNA-templated transcription"/>
    <property type="evidence" value="ECO:0007669"/>
    <property type="project" value="InterPro"/>
</dbReference>
<reference evidence="10" key="1">
    <citation type="journal article" date="2021" name="PeerJ">
        <title>Extensive microbial diversity within the chicken gut microbiome revealed by metagenomics and culture.</title>
        <authorList>
            <person name="Gilroy R."/>
            <person name="Ravi A."/>
            <person name="Getino M."/>
            <person name="Pursley I."/>
            <person name="Horton D.L."/>
            <person name="Alikhan N.F."/>
            <person name="Baker D."/>
            <person name="Gharbi K."/>
            <person name="Hall N."/>
            <person name="Watson M."/>
            <person name="Adriaenssens E.M."/>
            <person name="Foster-Nyarko E."/>
            <person name="Jarju S."/>
            <person name="Secka A."/>
            <person name="Antonio M."/>
            <person name="Oren A."/>
            <person name="Chaudhuri R.R."/>
            <person name="La Ragione R."/>
            <person name="Hildebrand F."/>
            <person name="Pallen M.J."/>
        </authorList>
    </citation>
    <scope>NUCLEOTIDE SEQUENCE</scope>
    <source>
        <strain evidence="10">ChiW7-2402</strain>
    </source>
</reference>